<comment type="caution">
    <text evidence="6">The sequence shown here is derived from an EMBL/GenBank/DDBJ whole genome shotgun (WGS) entry which is preliminary data.</text>
</comment>
<accession>C2L1K6</accession>
<organism evidence="6 7">
    <name type="scientific">Oribacterium sinus F0268</name>
    <dbReference type="NCBI Taxonomy" id="585501"/>
    <lineage>
        <taxon>Bacteria</taxon>
        <taxon>Bacillati</taxon>
        <taxon>Bacillota</taxon>
        <taxon>Clostridia</taxon>
        <taxon>Lachnospirales</taxon>
        <taxon>Lachnospiraceae</taxon>
        <taxon>Oribacterium</taxon>
    </lineage>
</organism>
<dbReference type="STRING" id="585501.HMPREF6123_2625"/>
<proteinExistence type="predicted"/>
<dbReference type="PANTHER" id="PTHR43814:SF1">
    <property type="entry name" value="ARGININOSUCCINATE LYASE"/>
    <property type="match status" value="1"/>
</dbReference>
<evidence type="ECO:0000256" key="2">
    <source>
        <dbReference type="ARBA" id="ARBA00022571"/>
    </source>
</evidence>
<feature type="domain" description="Argininosuccinate lyase C-terminal" evidence="5">
    <location>
        <begin position="13"/>
        <end position="81"/>
    </location>
</feature>
<keyword evidence="7" id="KW-1185">Reference proteome</keyword>
<evidence type="ECO:0000256" key="4">
    <source>
        <dbReference type="ARBA" id="ARBA00023239"/>
    </source>
</evidence>
<feature type="non-terminal residue" evidence="6">
    <location>
        <position position="1"/>
    </location>
</feature>
<dbReference type="GO" id="GO:0042450">
    <property type="term" value="P:L-arginine biosynthetic process via ornithine"/>
    <property type="evidence" value="ECO:0007669"/>
    <property type="project" value="InterPro"/>
</dbReference>
<dbReference type="GO" id="GO:0004056">
    <property type="term" value="F:argininosuccinate lyase activity"/>
    <property type="evidence" value="ECO:0007669"/>
    <property type="project" value="UniProtKB-EC"/>
</dbReference>
<keyword evidence="2" id="KW-0055">Arginine biosynthesis</keyword>
<dbReference type="InterPro" id="IPR029419">
    <property type="entry name" value="Arg_succ_lyase_C"/>
</dbReference>
<protein>
    <recommendedName>
        <fullName evidence="1">argininosuccinate lyase</fullName>
        <ecNumber evidence="1">4.3.2.1</ecNumber>
    </recommendedName>
</protein>
<dbReference type="HOGENOM" id="CLU_2377735_0_0_9"/>
<evidence type="ECO:0000259" key="5">
    <source>
        <dbReference type="Pfam" id="PF14698"/>
    </source>
</evidence>
<evidence type="ECO:0000313" key="6">
    <source>
        <dbReference type="EMBL" id="EEJ50098.1"/>
    </source>
</evidence>
<dbReference type="AlphaFoldDB" id="C2L1K6"/>
<dbReference type="PANTHER" id="PTHR43814">
    <property type="entry name" value="ARGININOSUCCINATE LYASE"/>
    <property type="match status" value="1"/>
</dbReference>
<dbReference type="Pfam" id="PF14698">
    <property type="entry name" value="ASL_C2"/>
    <property type="match status" value="1"/>
</dbReference>
<keyword evidence="4" id="KW-0456">Lyase</keyword>
<dbReference type="Gene3D" id="1.10.40.30">
    <property type="entry name" value="Fumarase/aspartase (C-terminal domain)"/>
    <property type="match status" value="1"/>
</dbReference>
<sequence length="94" mass="10657">RLERLRESAKKGFSNATDVADYLVKKGMPFRTAHGVVGELVLYCEKEGKDLEELSLEEYRKFSDLVEEDIYDAISLESCVKNRKTKGAPGALWD</sequence>
<dbReference type="EC" id="4.3.2.1" evidence="1"/>
<dbReference type="Proteomes" id="UP000004121">
    <property type="component" value="Unassembled WGS sequence"/>
</dbReference>
<evidence type="ECO:0000256" key="1">
    <source>
        <dbReference type="ARBA" id="ARBA00012338"/>
    </source>
</evidence>
<dbReference type="EMBL" id="ACKX01000248">
    <property type="protein sequence ID" value="EEJ50098.1"/>
    <property type="molecule type" value="Genomic_DNA"/>
</dbReference>
<dbReference type="InterPro" id="IPR008948">
    <property type="entry name" value="L-Aspartase-like"/>
</dbReference>
<evidence type="ECO:0000256" key="3">
    <source>
        <dbReference type="ARBA" id="ARBA00022605"/>
    </source>
</evidence>
<dbReference type="FunFam" id="1.10.40.30:FF:000001">
    <property type="entry name" value="Argininosuccinate lyase"/>
    <property type="match status" value="1"/>
</dbReference>
<gene>
    <name evidence="6" type="ORF">HMPREF6123_2625</name>
</gene>
<dbReference type="SUPFAM" id="SSF48557">
    <property type="entry name" value="L-aspartase-like"/>
    <property type="match status" value="1"/>
</dbReference>
<name>C2L1K6_9FIRM</name>
<reference evidence="6 7" key="1">
    <citation type="submission" date="2009-04" db="EMBL/GenBank/DDBJ databases">
        <authorList>
            <person name="Qin X."/>
            <person name="Bachman B."/>
            <person name="Battles P."/>
            <person name="Bell A."/>
            <person name="Bess C."/>
            <person name="Bickham C."/>
            <person name="Chaboub L."/>
            <person name="Chen D."/>
            <person name="Coyle M."/>
            <person name="Deiros D.R."/>
            <person name="Dinh H."/>
            <person name="Forbes L."/>
            <person name="Fowler G."/>
            <person name="Francisco L."/>
            <person name="Fu Q."/>
            <person name="Gubbala S."/>
            <person name="Hale W."/>
            <person name="Han Y."/>
            <person name="Hemphill L."/>
            <person name="Highlander S.K."/>
            <person name="Hirani K."/>
            <person name="Hogues M."/>
            <person name="Jackson L."/>
            <person name="Jakkamsetti A."/>
            <person name="Javaid M."/>
            <person name="Jiang H."/>
            <person name="Korchina V."/>
            <person name="Kovar C."/>
            <person name="Lara F."/>
            <person name="Lee S."/>
            <person name="Mata R."/>
            <person name="Mathew T."/>
            <person name="Moen C."/>
            <person name="Morales K."/>
            <person name="Munidasa M."/>
            <person name="Nazareth L."/>
            <person name="Ngo R."/>
            <person name="Nguyen L."/>
            <person name="Okwuonu G."/>
            <person name="Ongeri F."/>
            <person name="Patil S."/>
            <person name="Petrosino J."/>
            <person name="Pham C."/>
            <person name="Pham P."/>
            <person name="Pu L.-L."/>
            <person name="Puazo M."/>
            <person name="Raj R."/>
            <person name="Reid J."/>
            <person name="Rouhana J."/>
            <person name="Saada N."/>
            <person name="Shang Y."/>
            <person name="Simmons D."/>
            <person name="Thornton R."/>
            <person name="Warren J."/>
            <person name="Weissenberger G."/>
            <person name="Zhang J."/>
            <person name="Zhang L."/>
            <person name="Zhou C."/>
            <person name="Zhu D."/>
            <person name="Muzny D."/>
            <person name="Worley K."/>
            <person name="Gibbs R."/>
        </authorList>
    </citation>
    <scope>NUCLEOTIDE SEQUENCE [LARGE SCALE GENOMIC DNA]</scope>
    <source>
        <strain evidence="6 7">F0268</strain>
    </source>
</reference>
<dbReference type="GO" id="GO:0005829">
    <property type="term" value="C:cytosol"/>
    <property type="evidence" value="ECO:0007669"/>
    <property type="project" value="TreeGrafter"/>
</dbReference>
<dbReference type="InParanoid" id="C2L1K6"/>
<dbReference type="InterPro" id="IPR009049">
    <property type="entry name" value="Argininosuccinate_lyase"/>
</dbReference>
<keyword evidence="3" id="KW-0028">Amino-acid biosynthesis</keyword>
<dbReference type="eggNOG" id="COG0165">
    <property type="taxonomic scope" value="Bacteria"/>
</dbReference>
<evidence type="ECO:0000313" key="7">
    <source>
        <dbReference type="Proteomes" id="UP000004121"/>
    </source>
</evidence>